<dbReference type="AlphaFoldDB" id="A0A7H4PQE2"/>
<comment type="caution">
    <text evidence="1">The sequence shown here is derived from an EMBL/GenBank/DDBJ whole genome shotgun (WGS) entry which is preliminary data.</text>
</comment>
<accession>A0A7H4PQE2</accession>
<dbReference type="Proteomes" id="UP000254863">
    <property type="component" value="Unassembled WGS sequence"/>
</dbReference>
<organism evidence="1 2">
    <name type="scientific">Klebsiella michiganensis</name>
    <dbReference type="NCBI Taxonomy" id="1134687"/>
    <lineage>
        <taxon>Bacteria</taxon>
        <taxon>Pseudomonadati</taxon>
        <taxon>Pseudomonadota</taxon>
        <taxon>Gammaproteobacteria</taxon>
        <taxon>Enterobacterales</taxon>
        <taxon>Enterobacteriaceae</taxon>
        <taxon>Klebsiella/Raoultella group</taxon>
        <taxon>Klebsiella</taxon>
    </lineage>
</organism>
<reference evidence="1 2" key="1">
    <citation type="submission" date="2018-06" db="EMBL/GenBank/DDBJ databases">
        <authorList>
            <consortium name="Pathogen Informatics"/>
            <person name="Doyle S."/>
        </authorList>
    </citation>
    <scope>NUCLEOTIDE SEQUENCE [LARGE SCALE GENOMIC DNA]</scope>
    <source>
        <strain evidence="1 2">NCTC11685</strain>
    </source>
</reference>
<dbReference type="Pfam" id="PF08665">
    <property type="entry name" value="PglZ"/>
    <property type="match status" value="1"/>
</dbReference>
<evidence type="ECO:0000313" key="1">
    <source>
        <dbReference type="EMBL" id="STW80615.1"/>
    </source>
</evidence>
<gene>
    <name evidence="1" type="ORF">NCTC11685_07979</name>
</gene>
<dbReference type="EMBL" id="UGMS01000006">
    <property type="protein sequence ID" value="STW80615.1"/>
    <property type="molecule type" value="Genomic_DNA"/>
</dbReference>
<proteinExistence type="predicted"/>
<sequence length="66" mass="7545">MTEICYQPGSSDIVYADGLSTSGTPNRDTILKKYKGMAVKSDDLLKWKNQQGRDLIRDYEIRLYLA</sequence>
<protein>
    <submittedName>
        <fullName evidence="1">Cytoplasmic protein</fullName>
    </submittedName>
</protein>
<evidence type="ECO:0000313" key="2">
    <source>
        <dbReference type="Proteomes" id="UP000254863"/>
    </source>
</evidence>
<name>A0A7H4PQE2_9ENTR</name>